<protein>
    <recommendedName>
        <fullName evidence="3">PRC-barrel domain-containing protein</fullName>
    </recommendedName>
</protein>
<evidence type="ECO:0000259" key="3">
    <source>
        <dbReference type="Pfam" id="PF05239"/>
    </source>
</evidence>
<dbReference type="OrthoDB" id="8021018at2"/>
<organism evidence="4 5">
    <name type="scientific">Azospirillum thermophilum</name>
    <dbReference type="NCBI Taxonomy" id="2202148"/>
    <lineage>
        <taxon>Bacteria</taxon>
        <taxon>Pseudomonadati</taxon>
        <taxon>Pseudomonadota</taxon>
        <taxon>Alphaproteobacteria</taxon>
        <taxon>Rhodospirillales</taxon>
        <taxon>Azospirillaceae</taxon>
        <taxon>Azospirillum</taxon>
    </lineage>
</organism>
<dbReference type="KEGG" id="azz:DEW08_09500"/>
<feature type="chain" id="PRO_5015609359" description="PRC-barrel domain-containing protein" evidence="2">
    <location>
        <begin position="21"/>
        <end position="158"/>
    </location>
</feature>
<dbReference type="SUPFAM" id="SSF50346">
    <property type="entry name" value="PRC-barrel domain"/>
    <property type="match status" value="1"/>
</dbReference>
<evidence type="ECO:0000313" key="4">
    <source>
        <dbReference type="EMBL" id="AWK86442.1"/>
    </source>
</evidence>
<dbReference type="RefSeq" id="WP_109326556.1">
    <property type="nucleotide sequence ID" value="NZ_CP029353.1"/>
</dbReference>
<evidence type="ECO:0000256" key="2">
    <source>
        <dbReference type="SAM" id="SignalP"/>
    </source>
</evidence>
<dbReference type="EMBL" id="CP029353">
    <property type="protein sequence ID" value="AWK86442.1"/>
    <property type="molecule type" value="Genomic_DNA"/>
</dbReference>
<dbReference type="Proteomes" id="UP000245629">
    <property type="component" value="Chromosome 2"/>
</dbReference>
<feature type="domain" description="PRC-barrel" evidence="3">
    <location>
        <begin position="56"/>
        <end position="121"/>
    </location>
</feature>
<evidence type="ECO:0000256" key="1">
    <source>
        <dbReference type="SAM" id="MobiDB-lite"/>
    </source>
</evidence>
<gene>
    <name evidence="4" type="ORF">DEW08_09500</name>
</gene>
<dbReference type="Pfam" id="PF05239">
    <property type="entry name" value="PRC"/>
    <property type="match status" value="1"/>
</dbReference>
<feature type="compositionally biased region" description="Basic and acidic residues" evidence="1">
    <location>
        <begin position="147"/>
        <end position="158"/>
    </location>
</feature>
<name>A0A2S2CPN1_9PROT</name>
<dbReference type="InterPro" id="IPR011033">
    <property type="entry name" value="PRC_barrel-like_sf"/>
</dbReference>
<dbReference type="InterPro" id="IPR027275">
    <property type="entry name" value="PRC-brl_dom"/>
</dbReference>
<sequence length="158" mass="16275">MHKMLIATLSAFALMTGVAAAQAPAGNATVPDAQNAPVRGSLSPSLGSGGAPSVEQLMNKSVVGADDQTIGKVTDVILGPDGQAQLIVVRSGGFLGIGGKDIAADMKLVEVDPGNNALKLRDVTQASVRDMPEFRYDDSMTSLNRGPQRDATKEGAKE</sequence>
<feature type="signal peptide" evidence="2">
    <location>
        <begin position="1"/>
        <end position="20"/>
    </location>
</feature>
<evidence type="ECO:0000313" key="5">
    <source>
        <dbReference type="Proteomes" id="UP000245629"/>
    </source>
</evidence>
<proteinExistence type="predicted"/>
<dbReference type="AlphaFoldDB" id="A0A2S2CPN1"/>
<dbReference type="Gene3D" id="2.30.30.240">
    <property type="entry name" value="PRC-barrel domain"/>
    <property type="match status" value="1"/>
</dbReference>
<feature type="region of interest" description="Disordered" evidence="1">
    <location>
        <begin position="137"/>
        <end position="158"/>
    </location>
</feature>
<accession>A0A2S2CPN1</accession>
<keyword evidence="5" id="KW-1185">Reference proteome</keyword>
<keyword evidence="2" id="KW-0732">Signal</keyword>
<reference evidence="5" key="1">
    <citation type="submission" date="2018-05" db="EMBL/GenBank/DDBJ databases">
        <title>Azospirillum thermophila sp. nov., a novel isolated from hot spring.</title>
        <authorList>
            <person name="Zhao Z."/>
        </authorList>
    </citation>
    <scope>NUCLEOTIDE SEQUENCE [LARGE SCALE GENOMIC DNA]</scope>
    <source>
        <strain evidence="5">CFH 70021</strain>
    </source>
</reference>